<dbReference type="PROSITE" id="PS50235">
    <property type="entry name" value="USP_3"/>
    <property type="match status" value="1"/>
</dbReference>
<reference evidence="3 4" key="2">
    <citation type="submission" date="2014-03" db="EMBL/GenBank/DDBJ databases">
        <title>The Genome Sequence of Anncaliia algerae insect isolate PRA339.</title>
        <authorList>
            <consortium name="The Broad Institute Genome Sequencing Platform"/>
            <consortium name="The Broad Institute Genome Sequencing Center for Infectious Disease"/>
            <person name="Cuomo C."/>
            <person name="Becnel J."/>
            <person name="Sanscrainte N."/>
            <person name="Walker B."/>
            <person name="Young S.K."/>
            <person name="Zeng Q."/>
            <person name="Gargeya S."/>
            <person name="Fitzgerald M."/>
            <person name="Haas B."/>
            <person name="Abouelleil A."/>
            <person name="Alvarado L."/>
            <person name="Arachchi H.M."/>
            <person name="Berlin A.M."/>
            <person name="Chapman S.B."/>
            <person name="Dewar J."/>
            <person name="Goldberg J."/>
            <person name="Griggs A."/>
            <person name="Gujja S."/>
            <person name="Hansen M."/>
            <person name="Howarth C."/>
            <person name="Imamovic A."/>
            <person name="Larimer J."/>
            <person name="McCowan C."/>
            <person name="Murphy C."/>
            <person name="Neiman D."/>
            <person name="Pearson M."/>
            <person name="Priest M."/>
            <person name="Roberts A."/>
            <person name="Saif S."/>
            <person name="Shea T."/>
            <person name="Sisk P."/>
            <person name="Sykes S."/>
            <person name="Wortman J."/>
            <person name="Nusbaum C."/>
            <person name="Birren B."/>
        </authorList>
    </citation>
    <scope>NUCLEOTIDE SEQUENCE [LARGE SCALE GENOMIC DNA]</scope>
    <source>
        <strain evidence="3 4">PRA339</strain>
    </source>
</reference>
<reference evidence="4" key="1">
    <citation type="submission" date="2013-02" db="EMBL/GenBank/DDBJ databases">
        <authorList>
            <consortium name="The Broad Institute Genome Sequencing Platform"/>
            <person name="Cuomo C."/>
            <person name="Becnel J."/>
            <person name="Sanscrainte N."/>
            <person name="Walker B."/>
            <person name="Young S.K."/>
            <person name="Zeng Q."/>
            <person name="Gargeya S."/>
            <person name="Fitzgerald M."/>
            <person name="Haas B."/>
            <person name="Abouelleil A."/>
            <person name="Alvarado L."/>
            <person name="Arachchi H.M."/>
            <person name="Berlin A.M."/>
            <person name="Chapman S.B."/>
            <person name="Dewar J."/>
            <person name="Goldberg J."/>
            <person name="Griggs A."/>
            <person name="Gujja S."/>
            <person name="Hansen M."/>
            <person name="Howarth C."/>
            <person name="Imamovic A."/>
            <person name="Larimer J."/>
            <person name="McCowan C."/>
            <person name="Murphy C."/>
            <person name="Neiman D."/>
            <person name="Pearson M."/>
            <person name="Priest M."/>
            <person name="Roberts A."/>
            <person name="Saif S."/>
            <person name="Shea T."/>
            <person name="Sisk P."/>
            <person name="Sykes S."/>
            <person name="Wortman J."/>
            <person name="Nusbaum C."/>
            <person name="Birren B."/>
        </authorList>
    </citation>
    <scope>NUCLEOTIDE SEQUENCE [LARGE SCALE GENOMIC DNA]</scope>
    <source>
        <strain evidence="4">PRA339</strain>
    </source>
</reference>
<keyword evidence="1" id="KW-0812">Transmembrane</keyword>
<dbReference type="VEuPathDB" id="MicrosporidiaDB:H312_02329"/>
<dbReference type="EMBL" id="KK365191">
    <property type="protein sequence ID" value="KCZ80272.1"/>
    <property type="molecule type" value="Genomic_DNA"/>
</dbReference>
<protein>
    <recommendedName>
        <fullName evidence="2">USP domain-containing protein</fullName>
    </recommendedName>
</protein>
<feature type="domain" description="USP" evidence="2">
    <location>
        <begin position="41"/>
        <end position="310"/>
    </location>
</feature>
<dbReference type="AlphaFoldDB" id="A0A059EZH8"/>
<accession>A0A059EZH8</accession>
<dbReference type="SUPFAM" id="SSF54001">
    <property type="entry name" value="Cysteine proteinases"/>
    <property type="match status" value="1"/>
</dbReference>
<gene>
    <name evidence="3" type="ORF">H312_02329</name>
</gene>
<name>A0A059EZH8_9MICR</name>
<sequence length="311" mass="37544">MDKYLIIFIISSFILLASLMLWLVINKYRKKRRKGKNFDLAGIENNNKSCFFNTTMQIFATMDEFYKYLQNSKLGNNSLTKMVYRFVYKIKEEKEIIDNREYYYRIMNHFDNKIFKIDGENSVDEFMIHLLHLLMQEELNIKNIHIHSFEELTEEEYNLLLEESTLFNLFFLVSTSPGIKSTISVEIMPLNTIQNTIDSFLSSENQCYIPNWYNFFIIHNPKYLILPFTSRNLSSNDFEFTKNLFIKMNNTKYQSNSIVLYGKAYLFYNHYSVISKRKDEYYLFDDMIINKFYEEIEKNKFITLLVYERID</sequence>
<feature type="transmembrane region" description="Helical" evidence="1">
    <location>
        <begin position="6"/>
        <end position="25"/>
    </location>
</feature>
<dbReference type="InterPro" id="IPR038765">
    <property type="entry name" value="Papain-like_cys_pep_sf"/>
</dbReference>
<keyword evidence="4" id="KW-1185">Reference proteome</keyword>
<dbReference type="OrthoDB" id="2189868at2759"/>
<dbReference type="Proteomes" id="UP000030655">
    <property type="component" value="Unassembled WGS sequence"/>
</dbReference>
<evidence type="ECO:0000259" key="2">
    <source>
        <dbReference type="PROSITE" id="PS50235"/>
    </source>
</evidence>
<evidence type="ECO:0000313" key="4">
    <source>
        <dbReference type="Proteomes" id="UP000030655"/>
    </source>
</evidence>
<evidence type="ECO:0000313" key="3">
    <source>
        <dbReference type="EMBL" id="KCZ80272.1"/>
    </source>
</evidence>
<evidence type="ECO:0000256" key="1">
    <source>
        <dbReference type="SAM" id="Phobius"/>
    </source>
</evidence>
<dbReference type="Gene3D" id="3.90.70.10">
    <property type="entry name" value="Cysteine proteinases"/>
    <property type="match status" value="1"/>
</dbReference>
<keyword evidence="1" id="KW-1133">Transmembrane helix</keyword>
<dbReference type="InterPro" id="IPR028889">
    <property type="entry name" value="USP"/>
</dbReference>
<keyword evidence="1" id="KW-0472">Membrane</keyword>
<dbReference type="HOGENOM" id="CLU_855207_0_0_1"/>
<organism evidence="3 4">
    <name type="scientific">Anncaliia algerae PRA339</name>
    <dbReference type="NCBI Taxonomy" id="1288291"/>
    <lineage>
        <taxon>Eukaryota</taxon>
        <taxon>Fungi</taxon>
        <taxon>Fungi incertae sedis</taxon>
        <taxon>Microsporidia</taxon>
        <taxon>Tubulinosematoidea</taxon>
        <taxon>Tubulinosematidae</taxon>
        <taxon>Anncaliia</taxon>
    </lineage>
</organism>
<proteinExistence type="predicted"/>